<feature type="transmembrane region" description="Helical" evidence="5">
    <location>
        <begin position="145"/>
        <end position="164"/>
    </location>
</feature>
<evidence type="ECO:0000259" key="6">
    <source>
        <dbReference type="PROSITE" id="PS50850"/>
    </source>
</evidence>
<dbReference type="InterPro" id="IPR036259">
    <property type="entry name" value="MFS_trans_sf"/>
</dbReference>
<reference evidence="8" key="1">
    <citation type="journal article" date="2013" name="Stand. Genomic Sci.">
        <title>Complete genome sequence of Coriobacterium glomerans type strain (PW2(T)) from the midgut of Pyrrhocoris apterus L. (red soldier bug).</title>
        <authorList>
            <person name="Stackebrandt E."/>
            <person name="Zeytun A."/>
            <person name="Lapidus A."/>
            <person name="Nolan M."/>
            <person name="Lucas S."/>
            <person name="Hammon N."/>
            <person name="Deshpande S."/>
            <person name="Cheng J.F."/>
            <person name="Tapia R."/>
            <person name="Goodwin L.A."/>
            <person name="Pitluck S."/>
            <person name="Liolios K."/>
            <person name="Pagani I."/>
            <person name="Ivanova N."/>
            <person name="Mavromatis K."/>
            <person name="Mikhailova N."/>
            <person name="Huntemann M."/>
            <person name="Pati A."/>
            <person name="Chen A."/>
            <person name="Palaniappan K."/>
            <person name="Chang Y.J."/>
            <person name="Land M."/>
            <person name="Hauser L."/>
            <person name="Rohde M."/>
            <person name="Pukall R."/>
            <person name="Goker M."/>
            <person name="Detter J.C."/>
            <person name="Woyke T."/>
            <person name="Bristow J."/>
            <person name="Eisen J.A."/>
            <person name="Markowitz V."/>
            <person name="Hugenholtz P."/>
            <person name="Kyrpides N.C."/>
            <person name="Klenk H.P."/>
        </authorList>
    </citation>
    <scope>NUCLEOTIDE SEQUENCE</scope>
    <source>
        <strain evidence="8">ATCC 49209 / DSM 20642 / JCM 10262 / PW2</strain>
    </source>
</reference>
<gene>
    <name evidence="7" type="ordered locus">Corgl_0793</name>
</gene>
<accession>F2NBU7</accession>
<feature type="transmembrane region" description="Helical" evidence="5">
    <location>
        <begin position="107"/>
        <end position="125"/>
    </location>
</feature>
<dbReference type="Pfam" id="PF07690">
    <property type="entry name" value="MFS_1"/>
    <property type="match status" value="1"/>
</dbReference>
<dbReference type="PANTHER" id="PTHR10924:SF6">
    <property type="entry name" value="SOLUTE CARRIER FAMILY 49 MEMBER A3"/>
    <property type="match status" value="1"/>
</dbReference>
<feature type="transmembrane region" description="Helical" evidence="5">
    <location>
        <begin position="345"/>
        <end position="367"/>
    </location>
</feature>
<feature type="transmembrane region" description="Helical" evidence="5">
    <location>
        <begin position="170"/>
        <end position="191"/>
    </location>
</feature>
<evidence type="ECO:0000313" key="8">
    <source>
        <dbReference type="Proteomes" id="UP000006851"/>
    </source>
</evidence>
<dbReference type="TCDB" id="2.A.1.28.3">
    <property type="family name" value="the major facilitator superfamily (mfs)"/>
</dbReference>
<sequence length="407" mass="43598">MEAGIAPTRVSKYRWVILFSIFPMIVSTEIMWLSLAPVSSSAQEFYGVDAMSVNILSVSYMLMFIVFTVPASWAIDRIGYRPSLIVGALLTSVFGVVRAAFANDFAIVLAAQFAIAIGQPFLLNISTKVPANWFPANERSTAAGILTMAQYVGFAVPMLISPILVEQRGIAYTMWVFAGIAVASAVVSVACTKERPPTPPPGPVAVKEDFSVPSIRKLFANRAYLRVLIVCFISMGIFNTVLTVLETILLPNGITSSEAGVIGALFVVAGVIGAVALPVLSDRMRARIPFFVCSIIVLIPAYFGFALLHSFAALAGIAAMAGFMIMGVAPILFQHGSEVAYPVQEGTSLGIILLMGQISGVLFVYLFEQMRELSGSALVPMLLIVVATIAELPIVRGMRESNLNGRS</sequence>
<dbReference type="EMBL" id="CP002628">
    <property type="protein sequence ID" value="AEB06906.1"/>
    <property type="molecule type" value="Genomic_DNA"/>
</dbReference>
<evidence type="ECO:0000256" key="5">
    <source>
        <dbReference type="SAM" id="Phobius"/>
    </source>
</evidence>
<feature type="transmembrane region" description="Helical" evidence="5">
    <location>
        <begin position="15"/>
        <end position="35"/>
    </location>
</feature>
<protein>
    <submittedName>
        <fullName evidence="7">Major facilitator superfamily MFS_1</fullName>
    </submittedName>
</protein>
<dbReference type="AlphaFoldDB" id="F2NBU7"/>
<dbReference type="GO" id="GO:0005886">
    <property type="term" value="C:plasma membrane"/>
    <property type="evidence" value="ECO:0007669"/>
    <property type="project" value="UniProtKB-SubCell"/>
</dbReference>
<organism evidence="7 8">
    <name type="scientific">Coriobacterium glomerans (strain ATCC 49209 / DSM 20642 / JCM 10262 / PW2)</name>
    <dbReference type="NCBI Taxonomy" id="700015"/>
    <lineage>
        <taxon>Bacteria</taxon>
        <taxon>Bacillati</taxon>
        <taxon>Actinomycetota</taxon>
        <taxon>Coriobacteriia</taxon>
        <taxon>Coriobacteriales</taxon>
        <taxon>Coriobacteriaceae</taxon>
        <taxon>Coriobacterium</taxon>
    </lineage>
</organism>
<dbReference type="InterPro" id="IPR049680">
    <property type="entry name" value="FLVCR1-2_SLC49-like"/>
</dbReference>
<keyword evidence="3 5" id="KW-1133">Transmembrane helix</keyword>
<dbReference type="RefSeq" id="WP_013708649.1">
    <property type="nucleotide sequence ID" value="NC_015389.1"/>
</dbReference>
<keyword evidence="2 5" id="KW-0812">Transmembrane</keyword>
<evidence type="ECO:0000256" key="3">
    <source>
        <dbReference type="ARBA" id="ARBA00022989"/>
    </source>
</evidence>
<dbReference type="OrthoDB" id="6899210at2"/>
<dbReference type="SUPFAM" id="SSF103473">
    <property type="entry name" value="MFS general substrate transporter"/>
    <property type="match status" value="1"/>
</dbReference>
<feature type="transmembrane region" description="Helical" evidence="5">
    <location>
        <begin position="373"/>
        <end position="395"/>
    </location>
</feature>
<keyword evidence="4 5" id="KW-0472">Membrane</keyword>
<evidence type="ECO:0000256" key="1">
    <source>
        <dbReference type="ARBA" id="ARBA00004651"/>
    </source>
</evidence>
<feature type="transmembrane region" description="Helical" evidence="5">
    <location>
        <begin position="261"/>
        <end position="281"/>
    </location>
</feature>
<dbReference type="Proteomes" id="UP000006851">
    <property type="component" value="Chromosome"/>
</dbReference>
<evidence type="ECO:0000256" key="4">
    <source>
        <dbReference type="ARBA" id="ARBA00023136"/>
    </source>
</evidence>
<dbReference type="PROSITE" id="PS50850">
    <property type="entry name" value="MFS"/>
    <property type="match status" value="1"/>
</dbReference>
<feature type="transmembrane region" description="Helical" evidence="5">
    <location>
        <begin position="311"/>
        <end position="333"/>
    </location>
</feature>
<dbReference type="InterPro" id="IPR020846">
    <property type="entry name" value="MFS_dom"/>
</dbReference>
<dbReference type="KEGG" id="cgo:Corgl_0793"/>
<feature type="transmembrane region" description="Helical" evidence="5">
    <location>
        <begin position="288"/>
        <end position="305"/>
    </location>
</feature>
<dbReference type="STRING" id="700015.Corgl_0793"/>
<dbReference type="GO" id="GO:0022857">
    <property type="term" value="F:transmembrane transporter activity"/>
    <property type="evidence" value="ECO:0007669"/>
    <property type="project" value="InterPro"/>
</dbReference>
<comment type="subcellular location">
    <subcellularLocation>
        <location evidence="1">Cell membrane</location>
        <topology evidence="1">Multi-pass membrane protein</topology>
    </subcellularLocation>
</comment>
<feature type="transmembrane region" description="Helical" evidence="5">
    <location>
        <begin position="223"/>
        <end position="249"/>
    </location>
</feature>
<evidence type="ECO:0000256" key="2">
    <source>
        <dbReference type="ARBA" id="ARBA00022692"/>
    </source>
</evidence>
<feature type="transmembrane region" description="Helical" evidence="5">
    <location>
        <begin position="55"/>
        <end position="75"/>
    </location>
</feature>
<dbReference type="HOGENOM" id="CLU_023132_3_2_11"/>
<dbReference type="InterPro" id="IPR011701">
    <property type="entry name" value="MFS"/>
</dbReference>
<dbReference type="PANTHER" id="PTHR10924">
    <property type="entry name" value="MAJOR FACILITATOR SUPERFAMILY PROTEIN-RELATED"/>
    <property type="match status" value="1"/>
</dbReference>
<name>F2NBU7_CORGP</name>
<feature type="transmembrane region" description="Helical" evidence="5">
    <location>
        <begin position="82"/>
        <end position="101"/>
    </location>
</feature>
<evidence type="ECO:0000313" key="7">
    <source>
        <dbReference type="EMBL" id="AEB06906.1"/>
    </source>
</evidence>
<dbReference type="Gene3D" id="1.20.1250.20">
    <property type="entry name" value="MFS general substrate transporter like domains"/>
    <property type="match status" value="1"/>
</dbReference>
<feature type="domain" description="Major facilitator superfamily (MFS) profile" evidence="6">
    <location>
        <begin position="13"/>
        <end position="402"/>
    </location>
</feature>
<proteinExistence type="predicted"/>
<dbReference type="eggNOG" id="COG2814">
    <property type="taxonomic scope" value="Bacteria"/>
</dbReference>
<keyword evidence="8" id="KW-1185">Reference proteome</keyword>